<dbReference type="InterPro" id="IPR012347">
    <property type="entry name" value="Ferritin-like"/>
</dbReference>
<gene>
    <name evidence="1" type="ORF">TW72_14550</name>
</gene>
<dbReference type="GO" id="GO:0045301">
    <property type="term" value="F:tRNA 2-(methylsulfanyl)-N(6)-isopentenyladenosine(37) hydroxylase activity"/>
    <property type="evidence" value="ECO:0007669"/>
    <property type="project" value="InterPro"/>
</dbReference>
<sequence length="190" mass="21712">MFELKYHTPAQWTDAVLADFDTFLQDHAGAEKKASGMALSMLSHYPDKRKLVKAMTDLALEEMIHFKQVVKLLSERDVNLGDDKKDPYVNQLRGMFRHGKDVFMMDRLLVAAVIEARGHERFALIADALPPGKDKEFYVAIAKSEEKHKNLFVELAYEYFDKAEVDARLAQVIEREAQICASLPFRAALH</sequence>
<dbReference type="CDD" id="cd07910">
    <property type="entry name" value="MiaE"/>
    <property type="match status" value="1"/>
</dbReference>
<dbReference type="Pfam" id="PF06175">
    <property type="entry name" value="MiaE"/>
    <property type="match status" value="1"/>
</dbReference>
<dbReference type="InterPro" id="IPR010386">
    <property type="entry name" value="tRNA-Hydrxlase_MiaE"/>
</dbReference>
<keyword evidence="2" id="KW-1185">Reference proteome</keyword>
<accession>A0A0F4Q013</accession>
<dbReference type="GeneID" id="58229717"/>
<dbReference type="InterPro" id="IPR009078">
    <property type="entry name" value="Ferritin-like_SF"/>
</dbReference>
<dbReference type="PANTHER" id="PTHR42637:SF1">
    <property type="entry name" value="TRNA 2-(METHYLSULFANYL)-N(6)-ISOPENTENYLADENOSINE(37) HYDROXYLASE"/>
    <property type="match status" value="1"/>
</dbReference>
<organism evidence="1 2">
    <name type="scientific">Pseudoalteromonas ruthenica</name>
    <dbReference type="NCBI Taxonomy" id="151081"/>
    <lineage>
        <taxon>Bacteria</taxon>
        <taxon>Pseudomonadati</taxon>
        <taxon>Pseudomonadota</taxon>
        <taxon>Gammaproteobacteria</taxon>
        <taxon>Alteromonadales</taxon>
        <taxon>Pseudoalteromonadaceae</taxon>
        <taxon>Pseudoalteromonas</taxon>
    </lineage>
</organism>
<evidence type="ECO:0000313" key="2">
    <source>
        <dbReference type="Proteomes" id="UP000033664"/>
    </source>
</evidence>
<dbReference type="GO" id="GO:0006400">
    <property type="term" value="P:tRNA modification"/>
    <property type="evidence" value="ECO:0007669"/>
    <property type="project" value="InterPro"/>
</dbReference>
<reference evidence="1 2" key="1">
    <citation type="journal article" date="2015" name="BMC Genomics">
        <title>Genome mining reveals unlocked bioactive potential of marine Gram-negative bacteria.</title>
        <authorList>
            <person name="Machado H."/>
            <person name="Sonnenschein E.C."/>
            <person name="Melchiorsen J."/>
            <person name="Gram L."/>
        </authorList>
    </citation>
    <scope>NUCLEOTIDE SEQUENCE [LARGE SCALE GENOMIC DNA]</scope>
    <source>
        <strain evidence="1 2">S3137</strain>
    </source>
</reference>
<dbReference type="PIRSF" id="PIRSF020736">
    <property type="entry name" value="MiaE"/>
    <property type="match status" value="1"/>
</dbReference>
<dbReference type="RefSeq" id="WP_045978298.1">
    <property type="nucleotide sequence ID" value="NZ_JXXY01000001.1"/>
</dbReference>
<evidence type="ECO:0000313" key="1">
    <source>
        <dbReference type="EMBL" id="KJY97518.1"/>
    </source>
</evidence>
<dbReference type="SUPFAM" id="SSF47240">
    <property type="entry name" value="Ferritin-like"/>
    <property type="match status" value="1"/>
</dbReference>
<protein>
    <submittedName>
        <fullName evidence="1">tRNA hydroxylase</fullName>
    </submittedName>
</protein>
<proteinExistence type="predicted"/>
<name>A0A0F4Q013_9GAMM</name>
<dbReference type="EMBL" id="JXXZ01000012">
    <property type="protein sequence ID" value="KJY97518.1"/>
    <property type="molecule type" value="Genomic_DNA"/>
</dbReference>
<dbReference type="OrthoDB" id="9802518at2"/>
<dbReference type="PANTHER" id="PTHR42637">
    <property type="entry name" value="TRNA-(MS[2]IO[6]A)-HYDROXYLASE"/>
    <property type="match status" value="1"/>
</dbReference>
<dbReference type="Proteomes" id="UP000033664">
    <property type="component" value="Unassembled WGS sequence"/>
</dbReference>
<dbReference type="PATRIC" id="fig|151081.8.peg.309"/>
<dbReference type="eggNOG" id="COG4445">
    <property type="taxonomic scope" value="Bacteria"/>
</dbReference>
<comment type="caution">
    <text evidence="1">The sequence shown here is derived from an EMBL/GenBank/DDBJ whole genome shotgun (WGS) entry which is preliminary data.</text>
</comment>
<dbReference type="AlphaFoldDB" id="A0A0F4Q013"/>
<dbReference type="Gene3D" id="1.20.1260.10">
    <property type="match status" value="1"/>
</dbReference>